<evidence type="ECO:0000256" key="5">
    <source>
        <dbReference type="SAM" id="MobiDB-lite"/>
    </source>
</evidence>
<reference evidence="7" key="2">
    <citation type="journal article" date="2009" name="Genome Res.">
        <title>Comparative genomic analyses of the human fungal pathogens Coccidioides and their relatives.</title>
        <authorList>
            <person name="Sharpton T.J."/>
            <person name="Stajich J.E."/>
            <person name="Rounsley S.D."/>
            <person name="Gardner M.J."/>
            <person name="Wortman J.R."/>
            <person name="Jordar V.S."/>
            <person name="Maiti R."/>
            <person name="Kodira C.D."/>
            <person name="Neafsey D.E."/>
            <person name="Zeng Q."/>
            <person name="Hung C.-Y."/>
            <person name="McMahan C."/>
            <person name="Muszewska A."/>
            <person name="Grynberg M."/>
            <person name="Mandel M.A."/>
            <person name="Kellner E.M."/>
            <person name="Barker B.M."/>
            <person name="Galgiani J.N."/>
            <person name="Orbach M.J."/>
            <person name="Kirkland T.N."/>
            <person name="Cole G.T."/>
            <person name="Henn M.R."/>
            <person name="Birren B.W."/>
            <person name="Taylor J.W."/>
        </authorList>
    </citation>
    <scope>NUCLEOTIDE SEQUENCE [LARGE SCALE GENOMIC DNA]</scope>
    <source>
        <strain evidence="7">RMSCC 3488</strain>
    </source>
</reference>
<feature type="compositionally biased region" description="Polar residues" evidence="5">
    <location>
        <begin position="14"/>
        <end position="34"/>
    </location>
</feature>
<evidence type="ECO:0000256" key="2">
    <source>
        <dbReference type="ARBA" id="ARBA00022946"/>
    </source>
</evidence>
<dbReference type="OrthoDB" id="185373at2759"/>
<dbReference type="PROSITE" id="PS51375">
    <property type="entry name" value="PPR"/>
    <property type="match status" value="1"/>
</dbReference>
<dbReference type="Gene3D" id="1.25.40.10">
    <property type="entry name" value="Tetratricopeptide repeat domain"/>
    <property type="match status" value="1"/>
</dbReference>
<evidence type="ECO:0000313" key="7">
    <source>
        <dbReference type="Proteomes" id="UP000054567"/>
    </source>
</evidence>
<dbReference type="InterPro" id="IPR011990">
    <property type="entry name" value="TPR-like_helical_dom_sf"/>
</dbReference>
<reference evidence="7" key="3">
    <citation type="journal article" date="2010" name="Genome Res.">
        <title>Population genomic sequencing of Coccidioides fungi reveals recent hybridization and transposon control.</title>
        <authorList>
            <person name="Neafsey D.E."/>
            <person name="Barker B.M."/>
            <person name="Sharpton T.J."/>
            <person name="Stajich J.E."/>
            <person name="Park D.J."/>
            <person name="Whiston E."/>
            <person name="Hung C.-Y."/>
            <person name="McMahan C."/>
            <person name="White J."/>
            <person name="Sykes S."/>
            <person name="Heiman D."/>
            <person name="Young S."/>
            <person name="Zeng Q."/>
            <person name="Abouelleil A."/>
            <person name="Aftuck L."/>
            <person name="Bessette D."/>
            <person name="Brown A."/>
            <person name="FitzGerald M."/>
            <person name="Lui A."/>
            <person name="Macdonald J.P."/>
            <person name="Priest M."/>
            <person name="Orbach M.J."/>
            <person name="Galgiani J.N."/>
            <person name="Kirkland T.N."/>
            <person name="Cole G.T."/>
            <person name="Birren B.W."/>
            <person name="Henn M.R."/>
            <person name="Taylor J.W."/>
            <person name="Rounsley S.D."/>
        </authorList>
    </citation>
    <scope>NUCLEOTIDE SEQUENCE [LARGE SCALE GENOMIC DNA]</scope>
    <source>
        <strain evidence="7">RMSCC 3488</strain>
    </source>
</reference>
<evidence type="ECO:0000256" key="1">
    <source>
        <dbReference type="ARBA" id="ARBA00004173"/>
    </source>
</evidence>
<keyword evidence="2" id="KW-0809">Transit peptide</keyword>
<organism evidence="6 7">
    <name type="scientific">Coccidioides posadasii RMSCC 3488</name>
    <dbReference type="NCBI Taxonomy" id="454284"/>
    <lineage>
        <taxon>Eukaryota</taxon>
        <taxon>Fungi</taxon>
        <taxon>Dikarya</taxon>
        <taxon>Ascomycota</taxon>
        <taxon>Pezizomycotina</taxon>
        <taxon>Eurotiomycetes</taxon>
        <taxon>Eurotiomycetidae</taxon>
        <taxon>Onygenales</taxon>
        <taxon>Onygenaceae</taxon>
        <taxon>Coccidioides</taxon>
    </lineage>
</organism>
<dbReference type="InterPro" id="IPR002885">
    <property type="entry name" value="PPR_rpt"/>
</dbReference>
<dbReference type="AlphaFoldDB" id="A0A0J6FFK9"/>
<accession>A0A0J6FFK9</accession>
<reference evidence="6 7" key="1">
    <citation type="submission" date="2007-06" db="EMBL/GenBank/DDBJ databases">
        <title>The Genome Sequence of Coccidioides posadasii RMSCC_3488.</title>
        <authorList>
            <consortium name="Coccidioides Genome Resources Consortium"/>
            <consortium name="The Broad Institute Genome Sequencing Platform"/>
            <person name="Henn M.R."/>
            <person name="Sykes S."/>
            <person name="Young S."/>
            <person name="Jaffe D."/>
            <person name="Berlin A."/>
            <person name="Alvarez P."/>
            <person name="Butler J."/>
            <person name="Gnerre S."/>
            <person name="Grabherr M."/>
            <person name="Mauceli E."/>
            <person name="Brockman W."/>
            <person name="Kodira C."/>
            <person name="Alvarado L."/>
            <person name="Zeng Q."/>
            <person name="Crawford M."/>
            <person name="Antoine C."/>
            <person name="Devon K."/>
            <person name="Galgiani J."/>
            <person name="Orsborn K."/>
            <person name="Lewis M.L."/>
            <person name="Nusbaum C."/>
            <person name="Galagan J."/>
            <person name="Birren B."/>
        </authorList>
    </citation>
    <scope>NUCLEOTIDE SEQUENCE [LARGE SCALE GENOMIC DNA]</scope>
    <source>
        <strain evidence="6 7">RMSCC 3488</strain>
    </source>
</reference>
<dbReference type="VEuPathDB" id="FungiDB:CPAG_08241"/>
<comment type="subcellular location">
    <subcellularLocation>
        <location evidence="1">Mitochondrion</location>
    </subcellularLocation>
</comment>
<feature type="region of interest" description="Disordered" evidence="5">
    <location>
        <begin position="1"/>
        <end position="45"/>
    </location>
</feature>
<dbReference type="Proteomes" id="UP000054567">
    <property type="component" value="Unassembled WGS sequence"/>
</dbReference>
<sequence>MPRKDAISTRHRNNLYSESHFSEQLSRTASQNASGGPPRGPLEFFRSLSTLPRRPLVPSSRRKRSASLKWRIGIPAAVHGNTTAALPSESTLDFDPFTLGKDVESCNGDQLLNHNPVQQTVVPPLDIDAILEEAQPGRILAGLTSSPEFQQAVSQLPAATFSEVIRLLSPEYFIEPSKELLSHLHPTTAYVNRILPLSMLMARFAEQLETIVEQRRYAGHRLGLAEYTHLLSCAASMGYGRMAHRFWEEMAEDGIEPTVECYNYLMEAKAWDGGYVAKENHRVRSTVWNYEKRKRWPSNPGYKGFKTGKGGVRDQVHGLFSMMVESGLNPNEATFIHVMTAAGREWDMESVKTTLRTVWGIDVDLLEKDPASHPPVTVYAVSSPLHPTSHSLFAVAHIFGSNNEFATALKLVDFISQSYHIPIPQRVWQELLEWSFVLSVDRFGENLREKSVGMIPRDSAHKLFDVFTSSPYNTPANFKMYDLVVKLGWMRQSKDRTFRYMHAAREHFLQTLKTRNQLFHKLSSMHKEIMSTKGPYRTDNSSVTGEYGSVLSEPAYDYRLTHLYPSVTSPGAYWDLYNTVKHLNVTVARESLRFQRWIRLVLTRRKWTGSKARWERQGIPDFIAEWKEFLPRRVFYHTRAGIVEFDPVSFWPEGHRWDLASFMLPLWDAENRLIQGYGESHQSQTTDDQENLNDPATCATRLD</sequence>
<gene>
    <name evidence="6" type="ORF">CPAG_08241</name>
</gene>
<evidence type="ECO:0000256" key="3">
    <source>
        <dbReference type="ARBA" id="ARBA00023128"/>
    </source>
</evidence>
<feature type="region of interest" description="Disordered" evidence="5">
    <location>
        <begin position="679"/>
        <end position="703"/>
    </location>
</feature>
<keyword evidence="3" id="KW-0496">Mitochondrion</keyword>
<dbReference type="EMBL" id="DS268113">
    <property type="protein sequence ID" value="KMM71941.1"/>
    <property type="molecule type" value="Genomic_DNA"/>
</dbReference>
<dbReference type="GO" id="GO:0005739">
    <property type="term" value="C:mitochondrion"/>
    <property type="evidence" value="ECO:0007669"/>
    <property type="project" value="UniProtKB-SubCell"/>
</dbReference>
<dbReference type="Pfam" id="PF12921">
    <property type="entry name" value="ATP13"/>
    <property type="match status" value="1"/>
</dbReference>
<protein>
    <submittedName>
        <fullName evidence="6">Uncharacterized protein</fullName>
    </submittedName>
</protein>
<dbReference type="Pfam" id="PF13812">
    <property type="entry name" value="PPR_3"/>
    <property type="match status" value="1"/>
</dbReference>
<dbReference type="InterPro" id="IPR024319">
    <property type="entry name" value="ATPase_expression_mit"/>
</dbReference>
<evidence type="ECO:0000256" key="4">
    <source>
        <dbReference type="PROSITE-ProRule" id="PRU00708"/>
    </source>
</evidence>
<name>A0A0J6FFK9_COCPO</name>
<feature type="repeat" description="PPR" evidence="4">
    <location>
        <begin position="223"/>
        <end position="257"/>
    </location>
</feature>
<proteinExistence type="predicted"/>
<evidence type="ECO:0000313" key="6">
    <source>
        <dbReference type="EMBL" id="KMM71941.1"/>
    </source>
</evidence>